<dbReference type="Proteomes" id="UP001149163">
    <property type="component" value="Unassembled WGS sequence"/>
</dbReference>
<protein>
    <submittedName>
        <fullName evidence="1">Uncharacterized protein</fullName>
    </submittedName>
</protein>
<dbReference type="AlphaFoldDB" id="A0A9W9I4U8"/>
<dbReference type="GeneID" id="81426722"/>
<gene>
    <name evidence="1" type="ORF">N7482_005421</name>
</gene>
<evidence type="ECO:0000313" key="2">
    <source>
        <dbReference type="Proteomes" id="UP001149163"/>
    </source>
</evidence>
<dbReference type="EMBL" id="JAPQKN010000003">
    <property type="protein sequence ID" value="KAJ5166640.1"/>
    <property type="molecule type" value="Genomic_DNA"/>
</dbReference>
<dbReference type="OrthoDB" id="542013at2759"/>
<evidence type="ECO:0000313" key="1">
    <source>
        <dbReference type="EMBL" id="KAJ5166640.1"/>
    </source>
</evidence>
<organism evidence="1 2">
    <name type="scientific">Penicillium canariense</name>
    <dbReference type="NCBI Taxonomy" id="189055"/>
    <lineage>
        <taxon>Eukaryota</taxon>
        <taxon>Fungi</taxon>
        <taxon>Dikarya</taxon>
        <taxon>Ascomycota</taxon>
        <taxon>Pezizomycotina</taxon>
        <taxon>Eurotiomycetes</taxon>
        <taxon>Eurotiomycetidae</taxon>
        <taxon>Eurotiales</taxon>
        <taxon>Aspergillaceae</taxon>
        <taxon>Penicillium</taxon>
    </lineage>
</organism>
<accession>A0A9W9I4U8</accession>
<dbReference type="Gene3D" id="3.40.50.720">
    <property type="entry name" value="NAD(P)-binding Rossmann-like Domain"/>
    <property type="match status" value="1"/>
</dbReference>
<comment type="caution">
    <text evidence="1">The sequence shown here is derived from an EMBL/GenBank/DDBJ whole genome shotgun (WGS) entry which is preliminary data.</text>
</comment>
<dbReference type="RefSeq" id="XP_056543101.1">
    <property type="nucleotide sequence ID" value="XM_056687546.1"/>
</dbReference>
<proteinExistence type="predicted"/>
<reference evidence="1" key="2">
    <citation type="journal article" date="2023" name="IMA Fungus">
        <title>Comparative genomic study of the Penicillium genus elucidates a diverse pangenome and 15 lateral gene transfer events.</title>
        <authorList>
            <person name="Petersen C."/>
            <person name="Sorensen T."/>
            <person name="Nielsen M.R."/>
            <person name="Sondergaard T.E."/>
            <person name="Sorensen J.L."/>
            <person name="Fitzpatrick D.A."/>
            <person name="Frisvad J.C."/>
            <person name="Nielsen K.L."/>
        </authorList>
    </citation>
    <scope>NUCLEOTIDE SEQUENCE</scope>
    <source>
        <strain evidence="1">IBT 26290</strain>
    </source>
</reference>
<keyword evidence="2" id="KW-1185">Reference proteome</keyword>
<reference evidence="1" key="1">
    <citation type="submission" date="2022-11" db="EMBL/GenBank/DDBJ databases">
        <authorList>
            <person name="Petersen C."/>
        </authorList>
    </citation>
    <scope>NUCLEOTIDE SEQUENCE</scope>
    <source>
        <strain evidence="1">IBT 26290</strain>
    </source>
</reference>
<sequence>MFMLLCNHVVNSLLPLDSLIIGSRNLERGNKVKLKLEKYTNRPDMIQIQELEMNSFQSVKSFANRANTQLKRLDIALLAAGLWNREFA</sequence>
<name>A0A9W9I4U8_9EURO</name>